<keyword evidence="6" id="KW-1185">Reference proteome</keyword>
<keyword evidence="4" id="KW-0653">Protein transport</keyword>
<dbReference type="GO" id="GO:0016973">
    <property type="term" value="P:poly(A)+ mRNA export from nucleus"/>
    <property type="evidence" value="ECO:0007669"/>
    <property type="project" value="TreeGrafter"/>
</dbReference>
<dbReference type="Proteomes" id="UP000232875">
    <property type="component" value="Unassembled WGS sequence"/>
</dbReference>
<evidence type="ECO:0000256" key="1">
    <source>
        <dbReference type="ARBA" id="ARBA00004259"/>
    </source>
</evidence>
<dbReference type="AlphaFoldDB" id="A0A2N1JGK5"/>
<dbReference type="EMBL" id="KZ454987">
    <property type="protein sequence ID" value="PKI85687.1"/>
    <property type="molecule type" value="Genomic_DNA"/>
</dbReference>
<keyword evidence="4" id="KW-0509">mRNA transport</keyword>
<dbReference type="GO" id="GO:0017056">
    <property type="term" value="F:structural constituent of nuclear pore"/>
    <property type="evidence" value="ECO:0007669"/>
    <property type="project" value="InterPro"/>
</dbReference>
<dbReference type="Pfam" id="PF04097">
    <property type="entry name" value="Nic96"/>
    <property type="match status" value="1"/>
</dbReference>
<dbReference type="STRING" id="2020962.A0A2N1JGK5"/>
<comment type="similarity">
    <text evidence="2 4">Belongs to the nucleoporin interacting component (NIC) family.</text>
</comment>
<dbReference type="GO" id="GO:0006606">
    <property type="term" value="P:protein import into nucleus"/>
    <property type="evidence" value="ECO:0007669"/>
    <property type="project" value="TreeGrafter"/>
</dbReference>
<proteinExistence type="inferred from homology"/>
<dbReference type="PANTHER" id="PTHR11225:SF4">
    <property type="entry name" value="NUCLEAR PORE COMPLEX PROTEIN NUP93"/>
    <property type="match status" value="1"/>
</dbReference>
<sequence>MDAYLAQAAPNGQPVMSLSDILQQSRKLTNQIGRDSDLPPIQLGIDQIESQSRKLASKSVRNGNSSAEARAHYLLASGGIDAAQLANSIQHTNIANTFEPLQPVYDTDIEGYVRHEHEQIILSMIEESRQQTLDDFQQGLGKNLAHDWQVQKKRISEELGQHRVEQGSVSFAQSVSSKDALRESVASNDSPAYTSLLHSRMIRYDTVVVRLNRARVENEPIPLIHAFMETAESFTQEPTRKRGILDTWTILKYMVHESGTDMGTGLPKPVKEREYAASYLDLDAFHSESGSAMRQKWVQSACAYLEAQFAEHMEQVIAANPLKAQRGGVPTVRATVSAFLRVLLKTPQGAWGGGVDREMDLGTETPLWAQLFYLLRIGKKSEAFMCAQENEATLSHVDPSFLTFFKAWLDAPNRQLARTMRDPCMAEYVSRFRSVPLEAQDPYHYALYRLMGRFDVAKKFPAALVSSTENWLWLQLSMVTESASKVEAQDSTLRPCSLQDLANKLEKYGEAYFDPKGNRPLHYFQLLLLVGQFERAVGFLHTRLAFQVDVVQFAIALTYYGLLRVPSLANTSQFDLVTIAETNHGLVTYLDFSKLIQRYTRAFSQSSARDALEYISLLCLNADAPPPIGEAQVARCHELVRSLLLEATSTGFVELLGDVRTDGAKVPGLIEQSHALLHLRDKRDFLNKIVQFAATQCEREQRFADAILLYNHVGEYDTVLSVLNRQLGATLMEPANVHEWQTNVDAGSPASLSAVSNIVTLARSILTSYEQQFGYQSAKSEVCHTLLGLKKAVSLYHDNQLQPALQAFEAQRVLPLDPEARKDVVSITRKAEDFKNYDENLTKNFSEIVLMAMTILYKLHQELKNSLTRTGSGTLYEYRSQARALMMWAGMLRFRMSNETYSQLTRLDVYVH</sequence>
<evidence type="ECO:0000313" key="5">
    <source>
        <dbReference type="EMBL" id="PKI85687.1"/>
    </source>
</evidence>
<dbReference type="PANTHER" id="PTHR11225">
    <property type="entry name" value="NUCLEAR PORE COMPLEX PROTEIN NUP93 NUCLEOPORIN NUP93 DEAD EYE PROTEIN"/>
    <property type="match status" value="1"/>
</dbReference>
<name>A0A2N1JGK5_9BASI</name>
<dbReference type="InterPro" id="IPR007231">
    <property type="entry name" value="Nucleoporin_int_Nup93/Nic96"/>
</dbReference>
<keyword evidence="4" id="KW-0811">Translocation</keyword>
<accession>A0A2N1JGK5</accession>
<evidence type="ECO:0000256" key="3">
    <source>
        <dbReference type="ARBA" id="ARBA00023242"/>
    </source>
</evidence>
<dbReference type="GO" id="GO:0005643">
    <property type="term" value="C:nuclear pore"/>
    <property type="evidence" value="ECO:0007669"/>
    <property type="project" value="UniProtKB-SubCell"/>
</dbReference>
<evidence type="ECO:0000256" key="2">
    <source>
        <dbReference type="ARBA" id="ARBA00010186"/>
    </source>
</evidence>
<keyword evidence="3 4" id="KW-0539">Nucleus</keyword>
<keyword evidence="4" id="KW-0472">Membrane</keyword>
<gene>
    <name evidence="5" type="ORF">MVES_000642</name>
</gene>
<protein>
    <recommendedName>
        <fullName evidence="4">Nuclear pore protein</fullName>
    </recommendedName>
</protein>
<keyword evidence="4" id="KW-0906">Nuclear pore complex</keyword>
<evidence type="ECO:0000313" key="6">
    <source>
        <dbReference type="Proteomes" id="UP000232875"/>
    </source>
</evidence>
<evidence type="ECO:0000256" key="4">
    <source>
        <dbReference type="RuleBase" id="RU364035"/>
    </source>
</evidence>
<dbReference type="OrthoDB" id="1918363at2759"/>
<organism evidence="5 6">
    <name type="scientific">Malassezia vespertilionis</name>
    <dbReference type="NCBI Taxonomy" id="2020962"/>
    <lineage>
        <taxon>Eukaryota</taxon>
        <taxon>Fungi</taxon>
        <taxon>Dikarya</taxon>
        <taxon>Basidiomycota</taxon>
        <taxon>Ustilaginomycotina</taxon>
        <taxon>Malasseziomycetes</taxon>
        <taxon>Malasseziales</taxon>
        <taxon>Malasseziaceae</taxon>
        <taxon>Malassezia</taxon>
    </lineage>
</organism>
<reference evidence="5 6" key="1">
    <citation type="submission" date="2017-10" db="EMBL/GenBank/DDBJ databases">
        <title>A novel species of cold-tolerant Malassezia isolated from bats.</title>
        <authorList>
            <person name="Lorch J.M."/>
            <person name="Palmer J.M."/>
            <person name="Vanderwolf K.J."/>
            <person name="Schmidt K.Z."/>
            <person name="Verant M.L."/>
            <person name="Weller T.J."/>
            <person name="Blehert D.S."/>
        </authorList>
    </citation>
    <scope>NUCLEOTIDE SEQUENCE [LARGE SCALE GENOMIC DNA]</scope>
    <source>
        <strain evidence="5 6">NWHC:44797-103</strain>
    </source>
</reference>
<keyword evidence="4" id="KW-0813">Transport</keyword>
<comment type="subcellular location">
    <subcellularLocation>
        <location evidence="1">Nucleus envelope</location>
    </subcellularLocation>
    <subcellularLocation>
        <location evidence="4">Nucleus</location>
        <location evidence="4">Nuclear pore complex</location>
    </subcellularLocation>
</comment>